<sequence length="1913" mass="219681">MRGRSRERGRGSGKGHRIWTRRTALGRAYERPIENSRQRRGLDISQRKEYRNQRKFAEWGYDEGMYKQATAFFFTNFPDEWSYAEMWKTFGKYGRVYAVYNPLRKSRNGKRFGFVRFLEVKNPKAMESQLDKIKIDGCKIWVNLAKYPVEALETKVSRIPVATSKVVKGKSYAEAVRGQEKEGSRPGNNQQEWRKKEEGEAWVGMEYNVEEEDLEWLRDCYVGVAHSVEIVPILQERFYMEGYFTCRLRAMGGKLILLDCEDKGELKELVQGAASWLSQWFSKIKPWSPITVAKERFVWLRCLGVPLHAWGPVFFESMVAAWGKFISLDDNTSKKRRFDVARILISTSIMESISVKRQIKVNGVLYNLRFTEEEMSNSLFSMKYDFLPSIKSDTEYEESWSEGLNFEEEPGEIGREVLRASSAGDGDTVGSIPDQARKNKRVSAISVSEAHFEFEGDMQEDISQKKKDIIYYSWMGEEESVEVVADSLQECLAGSDVGSRDEEVNPMVESQNRVSSDPIEASNAEVRFGWARPNSNLSAHSHLIGGGPNVETRDCETTGNSKHNHLEAQQGISSCGHNLKVKKGKKREGLSREESREASTDLELAEGLGGERRDLSGKEGMATRSKPDRMKKKKKVLLCRSVYQKANILGLMSLKKKTKSRARPKKAPSQELPSFMPNSSYSMAGGSVGDSGIANCNRMIKEHPSRRIATELWDFAKQIGVNAEDEVETLRNLEEMEKRDREAKELEIPKTGRKKRHLRELVMKEKVDFLAIQETKLGGLDNRISRSVWGTDEVDWVAKDAVGLSGGIACFWNSKVIRATRILEGEHFIGIEGLWCPDNEQIVFINIYAPCQLPGKIVLREELRRLIQNGGEKICIMGDFNTVRKAEERKGSSGVTRDMREFDSFIQAMNLVDMPLVGRKFTWYQARGNYMSRIDRFLLSEGWTAKWGEARQWGLRRTVSDHCPILLKHQTVEWGPKPFRFFDSWLEQEGCGNLIKEVWNGTQIQGWAGFRLKEKLKATKEALRKWSKNLIPALDLKINNASSAIARIDMKGEKSRKVWLAQGDANTKFFHNCVKGRWRRAEMNSIQIKGVQIRDAIRMKEEIARYFEELYAEEKKIRPTLDGLAFKQLSREENVNLISPFSEEEIKIAVGESDVVSFLQEFQTNGKLVRGLNTSFTILVPKVENPVRIEEYKPISLVGVMYKILAKLLANRLQEVLGNKIGEQQMAFLKGRQLMDGVVIANEVIDEAKKKRKKAFLFKIDFEKAYDKVSWSFLDHMMQKMGFCEKWRLWIQECLRSSLISILVNGSPSRQFNVSRGLRQGDPLSPLLFLIIAEGLNGLVTEAIKNGKLEGVEVGNRSFSISHLQYADDTILFGKATEENVWAMKGILRAFELVSGLKINFNKSQLVGIGVDDDWLNKMAWVLCCKKGTLPFKYLGITIGGSCKRSAFWKPLVDIFERKLATWKGRYLSLGGRITLINSVLSSLPVFWMSMYLVPKGTILLLDKIRRKFLWGGAEREKRINWVKWEKVCKEKQFGGLGVKDLRKFNLALLGKWWGRLVRGDNGLWGKVILEKYGKVGESTYNWLREGFNYGSAWWRDICRLSNMDGNKKGWLVDGLEIRVGDGKDTSFWWDEWCGGVSLANKFPRLYLISAGKDKRISQMGSWQDDSWKWDLKWRRNLFSWEEHQEEALKAVIQNTKIVDGKSDVRDWVHSKDGIYTTKSAYQALTRDHRTVQQSPTISKVWQEFIPSKISIFAWQVLQDKIPTKMNLLKRGIIQDIAESKCVLCGLASEDSNHLFIHCKIAWELWNSCYRWWGSKQVLDRDCGRMFEQHPFTFNIKGVRGGWECIWFSAVWSIWLARNEKLFRGKEVEAGRLLELVQVRAFKWIKGKRRGSLFTVSDWILNPVSCLNPSLVV</sequence>
<dbReference type="InterPro" id="IPR026960">
    <property type="entry name" value="RVT-Znf"/>
</dbReference>
<dbReference type="GO" id="GO:0003824">
    <property type="term" value="F:catalytic activity"/>
    <property type="evidence" value="ECO:0007669"/>
    <property type="project" value="InterPro"/>
</dbReference>
<feature type="domain" description="Reverse transcriptase" evidence="4">
    <location>
        <begin position="1161"/>
        <end position="1439"/>
    </location>
</feature>
<dbReference type="PROSITE" id="PS50878">
    <property type="entry name" value="RT_POL"/>
    <property type="match status" value="1"/>
</dbReference>
<dbReference type="EMBL" id="BPVZ01000042">
    <property type="protein sequence ID" value="GKV15061.1"/>
    <property type="molecule type" value="Genomic_DNA"/>
</dbReference>
<dbReference type="SMART" id="SM00360">
    <property type="entry name" value="RRM"/>
    <property type="match status" value="1"/>
</dbReference>
<dbReference type="SUPFAM" id="SSF54928">
    <property type="entry name" value="RNA-binding domain, RBD"/>
    <property type="match status" value="1"/>
</dbReference>
<dbReference type="Gene3D" id="3.30.70.330">
    <property type="match status" value="1"/>
</dbReference>
<dbReference type="InterPro" id="IPR005135">
    <property type="entry name" value="Endo/exonuclease/phosphatase"/>
</dbReference>
<accession>A0AAV5JRL4</accession>
<evidence type="ECO:0000256" key="1">
    <source>
        <dbReference type="PROSITE-ProRule" id="PRU00176"/>
    </source>
</evidence>
<dbReference type="InterPro" id="IPR035979">
    <property type="entry name" value="RBD_domain_sf"/>
</dbReference>
<dbReference type="CDD" id="cd01650">
    <property type="entry name" value="RT_nLTR_like"/>
    <property type="match status" value="1"/>
</dbReference>
<name>A0AAV5JRL4_9ROSI</name>
<dbReference type="PANTHER" id="PTHR33116:SF75">
    <property type="entry name" value="RIBONUCLEASE H PROTEIN"/>
    <property type="match status" value="1"/>
</dbReference>
<dbReference type="Pfam" id="PF03372">
    <property type="entry name" value="Exo_endo_phos"/>
    <property type="match status" value="1"/>
</dbReference>
<proteinExistence type="predicted"/>
<dbReference type="PANTHER" id="PTHR33116">
    <property type="entry name" value="REVERSE TRANSCRIPTASE ZINC-BINDING DOMAIN-CONTAINING PROTEIN-RELATED-RELATED"/>
    <property type="match status" value="1"/>
</dbReference>
<feature type="domain" description="RRM" evidence="3">
    <location>
        <begin position="70"/>
        <end position="147"/>
    </location>
</feature>
<dbReference type="Pfam" id="PF13966">
    <property type="entry name" value="zf-RVT"/>
    <property type="match status" value="1"/>
</dbReference>
<comment type="caution">
    <text evidence="5">The sequence shown here is derived from an EMBL/GenBank/DDBJ whole genome shotgun (WGS) entry which is preliminary data.</text>
</comment>
<reference evidence="5 6" key="1">
    <citation type="journal article" date="2021" name="Commun. Biol.">
        <title>The genome of Shorea leprosula (Dipterocarpaceae) highlights the ecological relevance of drought in aseasonal tropical rainforests.</title>
        <authorList>
            <person name="Ng K.K.S."/>
            <person name="Kobayashi M.J."/>
            <person name="Fawcett J.A."/>
            <person name="Hatakeyama M."/>
            <person name="Paape T."/>
            <person name="Ng C.H."/>
            <person name="Ang C.C."/>
            <person name="Tnah L.H."/>
            <person name="Lee C.T."/>
            <person name="Nishiyama T."/>
            <person name="Sese J."/>
            <person name="O'Brien M.J."/>
            <person name="Copetti D."/>
            <person name="Mohd Noor M.I."/>
            <person name="Ong R.C."/>
            <person name="Putra M."/>
            <person name="Sireger I.Z."/>
            <person name="Indrioko S."/>
            <person name="Kosugi Y."/>
            <person name="Izuno A."/>
            <person name="Isagi Y."/>
            <person name="Lee S.L."/>
            <person name="Shimizu K.K."/>
        </authorList>
    </citation>
    <scope>NUCLEOTIDE SEQUENCE [LARGE SCALE GENOMIC DNA]</scope>
    <source>
        <strain evidence="5">214</strain>
    </source>
</reference>
<dbReference type="GO" id="GO:0003723">
    <property type="term" value="F:RNA binding"/>
    <property type="evidence" value="ECO:0007669"/>
    <property type="project" value="UniProtKB-UniRule"/>
</dbReference>
<feature type="region of interest" description="Disordered" evidence="2">
    <location>
        <begin position="655"/>
        <end position="680"/>
    </location>
</feature>
<dbReference type="PROSITE" id="PS50102">
    <property type="entry name" value="RRM"/>
    <property type="match status" value="1"/>
</dbReference>
<evidence type="ECO:0000259" key="3">
    <source>
        <dbReference type="PROSITE" id="PS50102"/>
    </source>
</evidence>
<dbReference type="Pfam" id="PF00078">
    <property type="entry name" value="RVT_1"/>
    <property type="match status" value="1"/>
</dbReference>
<dbReference type="InterPro" id="IPR043502">
    <property type="entry name" value="DNA/RNA_pol_sf"/>
</dbReference>
<gene>
    <name evidence="5" type="ORF">SLEP1_g25863</name>
</gene>
<dbReference type="InterPro" id="IPR036691">
    <property type="entry name" value="Endo/exonu/phosph_ase_sf"/>
</dbReference>
<dbReference type="InterPro" id="IPR000477">
    <property type="entry name" value="RT_dom"/>
</dbReference>
<keyword evidence="1" id="KW-0694">RNA-binding</keyword>
<evidence type="ECO:0000259" key="4">
    <source>
        <dbReference type="PROSITE" id="PS50878"/>
    </source>
</evidence>
<dbReference type="InterPro" id="IPR012677">
    <property type="entry name" value="Nucleotide-bd_a/b_plait_sf"/>
</dbReference>
<evidence type="ECO:0000313" key="6">
    <source>
        <dbReference type="Proteomes" id="UP001054252"/>
    </source>
</evidence>
<feature type="region of interest" description="Disordered" evidence="2">
    <location>
        <begin position="580"/>
        <end position="633"/>
    </location>
</feature>
<feature type="region of interest" description="Disordered" evidence="2">
    <location>
        <begin position="177"/>
        <end position="197"/>
    </location>
</feature>
<dbReference type="InterPro" id="IPR000504">
    <property type="entry name" value="RRM_dom"/>
</dbReference>
<feature type="compositionally biased region" description="Basic and acidic residues" evidence="2">
    <location>
        <begin position="587"/>
        <end position="599"/>
    </location>
</feature>
<evidence type="ECO:0000256" key="2">
    <source>
        <dbReference type="SAM" id="MobiDB-lite"/>
    </source>
</evidence>
<feature type="compositionally biased region" description="Basic residues" evidence="2">
    <location>
        <begin position="655"/>
        <end position="666"/>
    </location>
</feature>
<protein>
    <submittedName>
        <fullName evidence="5">Uncharacterized protein</fullName>
    </submittedName>
</protein>
<organism evidence="5 6">
    <name type="scientific">Rubroshorea leprosula</name>
    <dbReference type="NCBI Taxonomy" id="152421"/>
    <lineage>
        <taxon>Eukaryota</taxon>
        <taxon>Viridiplantae</taxon>
        <taxon>Streptophyta</taxon>
        <taxon>Embryophyta</taxon>
        <taxon>Tracheophyta</taxon>
        <taxon>Spermatophyta</taxon>
        <taxon>Magnoliopsida</taxon>
        <taxon>eudicotyledons</taxon>
        <taxon>Gunneridae</taxon>
        <taxon>Pentapetalae</taxon>
        <taxon>rosids</taxon>
        <taxon>malvids</taxon>
        <taxon>Malvales</taxon>
        <taxon>Dipterocarpaceae</taxon>
        <taxon>Rubroshorea</taxon>
    </lineage>
</organism>
<dbReference type="Gene3D" id="3.60.10.10">
    <property type="entry name" value="Endonuclease/exonuclease/phosphatase"/>
    <property type="match status" value="1"/>
</dbReference>
<keyword evidence="6" id="KW-1185">Reference proteome</keyword>
<dbReference type="Proteomes" id="UP001054252">
    <property type="component" value="Unassembled WGS sequence"/>
</dbReference>
<dbReference type="SUPFAM" id="SSF56672">
    <property type="entry name" value="DNA/RNA polymerases"/>
    <property type="match status" value="1"/>
</dbReference>
<evidence type="ECO:0000313" key="5">
    <source>
        <dbReference type="EMBL" id="GKV15061.1"/>
    </source>
</evidence>
<dbReference type="SUPFAM" id="SSF56219">
    <property type="entry name" value="DNase I-like"/>
    <property type="match status" value="1"/>
</dbReference>